<evidence type="ECO:0000313" key="4">
    <source>
        <dbReference type="Proteomes" id="UP000595917"/>
    </source>
</evidence>
<evidence type="ECO:0000259" key="2">
    <source>
        <dbReference type="Pfam" id="PF03313"/>
    </source>
</evidence>
<dbReference type="GO" id="GO:0019450">
    <property type="term" value="P:L-cysteine catabolic process to pyruvate"/>
    <property type="evidence" value="ECO:0007669"/>
    <property type="project" value="TreeGrafter"/>
</dbReference>
<organism evidence="3 4">
    <name type="scientific">Breznakiella homolactica</name>
    <dbReference type="NCBI Taxonomy" id="2798577"/>
    <lineage>
        <taxon>Bacteria</taxon>
        <taxon>Pseudomonadati</taxon>
        <taxon>Spirochaetota</taxon>
        <taxon>Spirochaetia</taxon>
        <taxon>Spirochaetales</taxon>
        <taxon>Breznakiellaceae</taxon>
        <taxon>Breznakiella</taxon>
    </lineage>
</organism>
<dbReference type="Pfam" id="PF03313">
    <property type="entry name" value="SDH_alpha"/>
    <property type="match status" value="1"/>
</dbReference>
<dbReference type="GO" id="GO:0080146">
    <property type="term" value="F:L-cysteine desulfhydrase activity"/>
    <property type="evidence" value="ECO:0007669"/>
    <property type="project" value="TreeGrafter"/>
</dbReference>
<name>A0A7T7XPT9_9SPIR</name>
<proteinExistence type="inferred from homology"/>
<dbReference type="EMBL" id="CP067089">
    <property type="protein sequence ID" value="QQO10304.1"/>
    <property type="molecule type" value="Genomic_DNA"/>
</dbReference>
<accession>A0A7T7XPT9</accession>
<keyword evidence="4" id="KW-1185">Reference proteome</keyword>
<dbReference type="PANTHER" id="PTHR30501">
    <property type="entry name" value="UPF0597 PROTEIN YHAM"/>
    <property type="match status" value="1"/>
</dbReference>
<evidence type="ECO:0000313" key="3">
    <source>
        <dbReference type="EMBL" id="QQO10304.1"/>
    </source>
</evidence>
<comment type="similarity">
    <text evidence="1">Belongs to the UPF0597 family.</text>
</comment>
<dbReference type="Proteomes" id="UP000595917">
    <property type="component" value="Chromosome"/>
</dbReference>
<evidence type="ECO:0000256" key="1">
    <source>
        <dbReference type="HAMAP-Rule" id="MF_01845"/>
    </source>
</evidence>
<protein>
    <recommendedName>
        <fullName evidence="1">UPF0597 protein JFL75_05130</fullName>
    </recommendedName>
</protein>
<gene>
    <name evidence="3" type="ORF">JFL75_05130</name>
</gene>
<dbReference type="HAMAP" id="MF_01845">
    <property type="entry name" value="UPF0597"/>
    <property type="match status" value="1"/>
</dbReference>
<dbReference type="PIRSF" id="PIRSF006054">
    <property type="entry name" value="UCP006054"/>
    <property type="match status" value="1"/>
</dbReference>
<feature type="domain" description="Serine dehydratase-like alpha subunit" evidence="2">
    <location>
        <begin position="89"/>
        <end position="416"/>
    </location>
</feature>
<sequence>MDTTAKTFFTGLLKKELITAMGCTEPAAAALAGAAARKELGARPEKITIRASRDIIKNAMHVGIPNTGLKGIAAAAALGISGADPTESLSLLSHVSPEQEAEAAAYLNSGSVRLELAEGVPPIFIEVELEAGGQSACARVRDEHHKVSIVSRGADSAGDKSVDPEKTKALELLKLPLIWEYAGSVPLEDIAFLIDAAKTNLSIAQHSAEKGYGIGVGKAMLREQAGAAPGELFRRGAALAAAASDARMAGCSMPVVINSGSGNQGITIAVPVIVLARGLKKSDEDLARALCLANLTALMVTYRKDRLSALCGAFTAAMGTAAGFIRLLGGNTDDITRAIDNMVGNLTGILCDGAKSSCALKIYSCVEAAAMGVQLALTGRSVPSSEGIIGESMESTLGIIERISHDGMVPLDKTVLEIMLEKGNKR</sequence>
<dbReference type="AlphaFoldDB" id="A0A7T7XPT9"/>
<dbReference type="KEGG" id="bhc:JFL75_05130"/>
<dbReference type="PANTHER" id="PTHR30501:SF2">
    <property type="entry name" value="UPF0597 PROTEIN YHAM"/>
    <property type="match status" value="1"/>
</dbReference>
<dbReference type="InterPro" id="IPR005130">
    <property type="entry name" value="Ser_deHydtase-like_asu"/>
</dbReference>
<dbReference type="InterPro" id="IPR021144">
    <property type="entry name" value="UPF0597"/>
</dbReference>
<reference evidence="3" key="1">
    <citation type="submission" date="2021-01" db="EMBL/GenBank/DDBJ databases">
        <title>Description of Breznakiella homolactica.</title>
        <authorList>
            <person name="Song Y."/>
            <person name="Brune A."/>
        </authorList>
    </citation>
    <scope>NUCLEOTIDE SEQUENCE</scope>
    <source>
        <strain evidence="3">RmG30</strain>
    </source>
</reference>
<dbReference type="RefSeq" id="WP_215627608.1">
    <property type="nucleotide sequence ID" value="NZ_CP067089.2"/>
</dbReference>